<feature type="domain" description="PAS" evidence="3">
    <location>
        <begin position="140"/>
        <end position="210"/>
    </location>
</feature>
<dbReference type="Gene3D" id="3.30.450.20">
    <property type="entry name" value="PAS domain"/>
    <property type="match status" value="2"/>
</dbReference>
<dbReference type="Pfam" id="PF07228">
    <property type="entry name" value="SpoIIE"/>
    <property type="match status" value="1"/>
</dbReference>
<dbReference type="InterPro" id="IPR001932">
    <property type="entry name" value="PPM-type_phosphatase-like_dom"/>
</dbReference>
<protein>
    <submittedName>
        <fullName evidence="4">SpoIIE family protein phosphatase</fullName>
    </submittedName>
</protein>
<dbReference type="PANTHER" id="PTHR43156:SF2">
    <property type="entry name" value="STAGE II SPORULATION PROTEIN E"/>
    <property type="match status" value="1"/>
</dbReference>
<evidence type="ECO:0000259" key="3">
    <source>
        <dbReference type="PROSITE" id="PS50112"/>
    </source>
</evidence>
<evidence type="ECO:0000256" key="2">
    <source>
        <dbReference type="SAM" id="MobiDB-lite"/>
    </source>
</evidence>
<feature type="domain" description="PAS" evidence="3">
    <location>
        <begin position="20"/>
        <end position="73"/>
    </location>
</feature>
<dbReference type="InterPro" id="IPR035965">
    <property type="entry name" value="PAS-like_dom_sf"/>
</dbReference>
<feature type="region of interest" description="Disordered" evidence="2">
    <location>
        <begin position="1"/>
        <end position="21"/>
    </location>
</feature>
<dbReference type="Proteomes" id="UP001501303">
    <property type="component" value="Unassembled WGS sequence"/>
</dbReference>
<dbReference type="InterPro" id="IPR003018">
    <property type="entry name" value="GAF"/>
</dbReference>
<sequence>MESVSTSPSAERGSPAGALTRTTPHTLLDVLRSGVVMMDARGRILLWSPTTEEILGWSDTQVVGRHLTSLLPEGAPDPGVHIYRSLHRETRWQGTLTVLHRDGRPVELYSHAALMRDSSGTPFILANLVETERLRPLEHDLAALDALFSASPLGIGIFDTDRRLIRVNEALCRLQGVSAGSLLGRTLPEILPSPGAGQLERIQEEVLETGRSVIDLVTIAPDGRGARSVSLGRLTDGSGKTLGVGCTIMDITERREALEKIERARQRLSLLDDVGIVLGDHLDVRRIAETLAQILVPRFGDYSSVLLFDAVAHGGELPDPDRLTSSPLTQFGAAARTHTPAVDRLLRMGQTVDFEPESILGSVLTSGNPALVGSRELRAVSFAQDPRVEAAHDLAIHSLLTVPLRARGTVLGLLIVSRAGERDGFDHDDLALAMEIANRASISLDNARLYTRERESALMLQRSLLPQHVPSLPGVRLGYRYVPSSSQSEAGGDWFDVIPLTGGRTAFVVGDVMGHSLRAAATMGRLRTAVRTLAGLGLPPAELLHRVNGLADDLAPGPDEPLMATCAYAVHDPARHSCTIALAGHPPPVLMTSGRDSGSWTAAPLDLPTGGPLGVEGVVFEERELQTPLGAILVLYTDGLIEKRGEDITAGIDRLSALLSTRTTGRTPSLDALCEEVLAALGIRPGENGTARGLADDIALLVAQVDGLPGAGAGVRTAAWTFPAEPPAVRRVRAAVRQTLLHWNLLSVIDDSVLMVSELFTNALRYAHGPVEVRMERGSSLRIEVSDPTADPPLRRAPGPEDEGGRGLQLVARESLRWGTRPEPPGKTVWFELGLPPEAGAPPR</sequence>
<dbReference type="SUPFAM" id="SSF55781">
    <property type="entry name" value="GAF domain-like"/>
    <property type="match status" value="1"/>
</dbReference>
<dbReference type="Pfam" id="PF13581">
    <property type="entry name" value="HATPase_c_2"/>
    <property type="match status" value="1"/>
</dbReference>
<evidence type="ECO:0000256" key="1">
    <source>
        <dbReference type="ARBA" id="ARBA00022801"/>
    </source>
</evidence>
<dbReference type="InterPro" id="IPR003594">
    <property type="entry name" value="HATPase_dom"/>
</dbReference>
<dbReference type="Pfam" id="PF00989">
    <property type="entry name" value="PAS"/>
    <property type="match status" value="1"/>
</dbReference>
<evidence type="ECO:0000313" key="5">
    <source>
        <dbReference type="Proteomes" id="UP001501303"/>
    </source>
</evidence>
<dbReference type="NCBIfam" id="TIGR00229">
    <property type="entry name" value="sensory_box"/>
    <property type="match status" value="2"/>
</dbReference>
<keyword evidence="5" id="KW-1185">Reference proteome</keyword>
<dbReference type="InterPro" id="IPR036457">
    <property type="entry name" value="PPM-type-like_dom_sf"/>
</dbReference>
<organism evidence="4 5">
    <name type="scientific">Streptomyces sodiiphilus</name>
    <dbReference type="NCBI Taxonomy" id="226217"/>
    <lineage>
        <taxon>Bacteria</taxon>
        <taxon>Bacillati</taxon>
        <taxon>Actinomycetota</taxon>
        <taxon>Actinomycetes</taxon>
        <taxon>Kitasatosporales</taxon>
        <taxon>Streptomycetaceae</taxon>
        <taxon>Streptomyces</taxon>
    </lineage>
</organism>
<dbReference type="Gene3D" id="3.30.450.40">
    <property type="match status" value="1"/>
</dbReference>
<dbReference type="SMART" id="SM00065">
    <property type="entry name" value="GAF"/>
    <property type="match status" value="1"/>
</dbReference>
<dbReference type="SMART" id="SM00091">
    <property type="entry name" value="PAS"/>
    <property type="match status" value="2"/>
</dbReference>
<accession>A0ABP5A8Y9</accession>
<dbReference type="SUPFAM" id="SSF81606">
    <property type="entry name" value="PP2C-like"/>
    <property type="match status" value="1"/>
</dbReference>
<dbReference type="InterPro" id="IPR029016">
    <property type="entry name" value="GAF-like_dom_sf"/>
</dbReference>
<reference evidence="5" key="1">
    <citation type="journal article" date="2019" name="Int. J. Syst. Evol. Microbiol.">
        <title>The Global Catalogue of Microorganisms (GCM) 10K type strain sequencing project: providing services to taxonomists for standard genome sequencing and annotation.</title>
        <authorList>
            <consortium name="The Broad Institute Genomics Platform"/>
            <consortium name="The Broad Institute Genome Sequencing Center for Infectious Disease"/>
            <person name="Wu L."/>
            <person name="Ma J."/>
        </authorList>
    </citation>
    <scope>NUCLEOTIDE SEQUENCE [LARGE SCALE GENOMIC DNA]</scope>
    <source>
        <strain evidence="5">JCM 13581</strain>
    </source>
</reference>
<dbReference type="SUPFAM" id="SSF55785">
    <property type="entry name" value="PYP-like sensor domain (PAS domain)"/>
    <property type="match status" value="2"/>
</dbReference>
<dbReference type="InterPro" id="IPR013656">
    <property type="entry name" value="PAS_4"/>
</dbReference>
<dbReference type="Pfam" id="PF01590">
    <property type="entry name" value="GAF"/>
    <property type="match status" value="1"/>
</dbReference>
<feature type="region of interest" description="Disordered" evidence="2">
    <location>
        <begin position="784"/>
        <end position="844"/>
    </location>
</feature>
<keyword evidence="1" id="KW-0378">Hydrolase</keyword>
<dbReference type="PANTHER" id="PTHR43156">
    <property type="entry name" value="STAGE II SPORULATION PROTEIN E-RELATED"/>
    <property type="match status" value="1"/>
</dbReference>
<proteinExistence type="predicted"/>
<dbReference type="PROSITE" id="PS50112">
    <property type="entry name" value="PAS"/>
    <property type="match status" value="2"/>
</dbReference>
<dbReference type="InterPro" id="IPR052016">
    <property type="entry name" value="Bact_Sigma-Reg"/>
</dbReference>
<dbReference type="InterPro" id="IPR036890">
    <property type="entry name" value="HATPase_C_sf"/>
</dbReference>
<dbReference type="SMART" id="SM00331">
    <property type="entry name" value="PP2C_SIG"/>
    <property type="match status" value="1"/>
</dbReference>
<gene>
    <name evidence="4" type="ORF">GCM10009716_13290</name>
</gene>
<name>A0ABP5A8Y9_9ACTN</name>
<dbReference type="Pfam" id="PF08448">
    <property type="entry name" value="PAS_4"/>
    <property type="match status" value="1"/>
</dbReference>
<dbReference type="Gene3D" id="3.60.40.10">
    <property type="entry name" value="PPM-type phosphatase domain"/>
    <property type="match status" value="1"/>
</dbReference>
<comment type="caution">
    <text evidence="4">The sequence shown here is derived from an EMBL/GenBank/DDBJ whole genome shotgun (WGS) entry which is preliminary data.</text>
</comment>
<dbReference type="InterPro" id="IPR013767">
    <property type="entry name" value="PAS_fold"/>
</dbReference>
<dbReference type="Gene3D" id="3.30.565.10">
    <property type="entry name" value="Histidine kinase-like ATPase, C-terminal domain"/>
    <property type="match status" value="1"/>
</dbReference>
<dbReference type="InterPro" id="IPR000014">
    <property type="entry name" value="PAS"/>
</dbReference>
<dbReference type="EMBL" id="BAAAMJ010000010">
    <property type="protein sequence ID" value="GAA1904694.1"/>
    <property type="molecule type" value="Genomic_DNA"/>
</dbReference>
<evidence type="ECO:0000313" key="4">
    <source>
        <dbReference type="EMBL" id="GAA1904694.1"/>
    </source>
</evidence>
<dbReference type="CDD" id="cd00130">
    <property type="entry name" value="PAS"/>
    <property type="match status" value="2"/>
</dbReference>
<dbReference type="CDD" id="cd16936">
    <property type="entry name" value="HATPase_RsbW-like"/>
    <property type="match status" value="1"/>
</dbReference>